<feature type="region of interest" description="Disordered" evidence="1">
    <location>
        <begin position="474"/>
        <end position="493"/>
    </location>
</feature>
<name>A0ABQ5FRL0_9ASTR</name>
<feature type="compositionally biased region" description="Basic and acidic residues" evidence="1">
    <location>
        <begin position="132"/>
        <end position="141"/>
    </location>
</feature>
<feature type="region of interest" description="Disordered" evidence="1">
    <location>
        <begin position="1"/>
        <end position="141"/>
    </location>
</feature>
<gene>
    <name evidence="2" type="ORF">Tco_1017094</name>
</gene>
<feature type="compositionally biased region" description="Basic and acidic residues" evidence="1">
    <location>
        <begin position="56"/>
        <end position="72"/>
    </location>
</feature>
<evidence type="ECO:0000313" key="3">
    <source>
        <dbReference type="Proteomes" id="UP001151760"/>
    </source>
</evidence>
<evidence type="ECO:0000313" key="2">
    <source>
        <dbReference type="EMBL" id="GJT65614.1"/>
    </source>
</evidence>
<accession>A0ABQ5FRL0</accession>
<evidence type="ECO:0000256" key="1">
    <source>
        <dbReference type="SAM" id="MobiDB-lite"/>
    </source>
</evidence>
<dbReference type="PANTHER" id="PTHR34835">
    <property type="entry name" value="OS07G0283600 PROTEIN-RELATED"/>
    <property type="match status" value="1"/>
</dbReference>
<reference evidence="2" key="1">
    <citation type="journal article" date="2022" name="Int. J. Mol. Sci.">
        <title>Draft Genome of Tanacetum Coccineum: Genomic Comparison of Closely Related Tanacetum-Family Plants.</title>
        <authorList>
            <person name="Yamashiro T."/>
            <person name="Shiraishi A."/>
            <person name="Nakayama K."/>
            <person name="Satake H."/>
        </authorList>
    </citation>
    <scope>NUCLEOTIDE SEQUENCE</scope>
</reference>
<protein>
    <recommendedName>
        <fullName evidence="4">Ulp1 protease family, C-terminal catalytic domain-containing protein</fullName>
    </recommendedName>
</protein>
<evidence type="ECO:0008006" key="4">
    <source>
        <dbReference type="Google" id="ProtNLM"/>
    </source>
</evidence>
<organism evidence="2 3">
    <name type="scientific">Tanacetum coccineum</name>
    <dbReference type="NCBI Taxonomy" id="301880"/>
    <lineage>
        <taxon>Eukaryota</taxon>
        <taxon>Viridiplantae</taxon>
        <taxon>Streptophyta</taxon>
        <taxon>Embryophyta</taxon>
        <taxon>Tracheophyta</taxon>
        <taxon>Spermatophyta</taxon>
        <taxon>Magnoliopsida</taxon>
        <taxon>eudicotyledons</taxon>
        <taxon>Gunneridae</taxon>
        <taxon>Pentapetalae</taxon>
        <taxon>asterids</taxon>
        <taxon>campanulids</taxon>
        <taxon>Asterales</taxon>
        <taxon>Asteraceae</taxon>
        <taxon>Asteroideae</taxon>
        <taxon>Anthemideae</taxon>
        <taxon>Anthemidinae</taxon>
        <taxon>Tanacetum</taxon>
    </lineage>
</organism>
<dbReference type="EMBL" id="BQNB010017645">
    <property type="protein sequence ID" value="GJT65614.1"/>
    <property type="molecule type" value="Genomic_DNA"/>
</dbReference>
<dbReference type="PANTHER" id="PTHR34835:SF90">
    <property type="entry name" value="AMINOTRANSFERASE-LIKE PLANT MOBILE DOMAIN-CONTAINING PROTEIN"/>
    <property type="match status" value="1"/>
</dbReference>
<keyword evidence="3" id="KW-1185">Reference proteome</keyword>
<sequence>MKDSRRSGKRPGKEVVVETDNDDKSIDVNDETFDDDFVEIGRRSSHASFSRSGKRPGKEVVVETDNDDKSIDVNDETSDDDFVEMGRRSSHASGLRRSGRNKDKELYVVDHAKSVASGSKGKGQNQGRKRSRETTRQKAEKRQIVIKLRVSSPRALCNAILQLKPNQKACLEEIGFAGMVGFKVDGIPSKLGLYVVNNFDEENMEIKLSKRSILITKKLIGDMLGLKNKGFDVLEGKPNRDEEMVRSWMLQYGDDKEITPADVKMRLRKSDEADINFKLNFIVLFASIMGNIRQRGACDLTIFDYITPNTNLSNINWCEYVWRCLKTCKKGWIMGKKDSYFRGPLTLLTISFVTMIYVDGTKSPSNIACRRRPPTKVWTAELLSEREADELNCGGFGLGELAKEFVEDEGDPIPHNIEMLKKYVSNITSEREGFEKLLAATENMFPGNVNLIGFADKYINSLKHTSGGNYSGTNATMHPTQENENDVQREDSHPSMNRVEAVNDVGIQSKGNEEVEVGASNSQIQTPSLDKDLRGTSTLYGFDSPNNLCGLLTQQAFISVAEKVDRSIEMSKIMEIDDRPSFSLNVTQDFAVTPMINNENKFLTPMPISACRPEGEAEKVDRSIKRSKIMEIDDRPSFSLNVT</sequence>
<feature type="compositionally biased region" description="Basic and acidic residues" evidence="1">
    <location>
        <begin position="100"/>
        <end position="113"/>
    </location>
</feature>
<feature type="compositionally biased region" description="Acidic residues" evidence="1">
    <location>
        <begin position="28"/>
        <end position="38"/>
    </location>
</feature>
<feature type="compositionally biased region" description="Basic and acidic residues" evidence="1">
    <location>
        <begin position="1"/>
        <end position="27"/>
    </location>
</feature>
<comment type="caution">
    <text evidence="2">The sequence shown here is derived from an EMBL/GenBank/DDBJ whole genome shotgun (WGS) entry which is preliminary data.</text>
</comment>
<proteinExistence type="predicted"/>
<reference evidence="2" key="2">
    <citation type="submission" date="2022-01" db="EMBL/GenBank/DDBJ databases">
        <authorList>
            <person name="Yamashiro T."/>
            <person name="Shiraishi A."/>
            <person name="Satake H."/>
            <person name="Nakayama K."/>
        </authorList>
    </citation>
    <scope>NUCLEOTIDE SEQUENCE</scope>
</reference>
<feature type="compositionally biased region" description="Acidic residues" evidence="1">
    <location>
        <begin position="73"/>
        <end position="83"/>
    </location>
</feature>
<dbReference type="Proteomes" id="UP001151760">
    <property type="component" value="Unassembled WGS sequence"/>
</dbReference>